<evidence type="ECO:0000313" key="4">
    <source>
        <dbReference type="EMBL" id="AEM47698.1"/>
    </source>
</evidence>
<dbReference type="PANTHER" id="PTHR30093:SF34">
    <property type="entry name" value="PREPILIN PEPTIDASE-DEPENDENT PROTEIN D"/>
    <property type="match status" value="1"/>
</dbReference>
<reference evidence="4 5" key="1">
    <citation type="journal article" date="2011" name="J. Bacteriol.">
        <title>Draft genome of the psychrotolerant acidophile Acidithiobacillus ferrivorans SS3.</title>
        <authorList>
            <person name="Liljeqvist M."/>
            <person name="Valdes J."/>
            <person name="Holmes D.S."/>
            <person name="Dopson M."/>
        </authorList>
    </citation>
    <scope>NUCLEOTIDE SEQUENCE [LARGE SCALE GENOMIC DNA]</scope>
    <source>
        <strain evidence="4 5">SS3</strain>
    </source>
</reference>
<dbReference type="Gene3D" id="3.30.700.10">
    <property type="entry name" value="Glycoprotein, Type 4 Pilin"/>
    <property type="match status" value="1"/>
</dbReference>
<keyword evidence="3" id="KW-0812">Transmembrane</keyword>
<evidence type="ECO:0000256" key="1">
    <source>
        <dbReference type="ARBA" id="ARBA00005233"/>
    </source>
</evidence>
<dbReference type="Pfam" id="PF07963">
    <property type="entry name" value="N_methyl"/>
    <property type="match status" value="1"/>
</dbReference>
<dbReference type="RefSeq" id="WP_014028955.1">
    <property type="nucleotide sequence ID" value="NC_015942.1"/>
</dbReference>
<evidence type="ECO:0000313" key="5">
    <source>
        <dbReference type="Proteomes" id="UP000009220"/>
    </source>
</evidence>
<comment type="similarity">
    <text evidence="1">Belongs to the N-Me-Phe pilin family.</text>
</comment>
<keyword evidence="3" id="KW-0472">Membrane</keyword>
<evidence type="ECO:0000256" key="2">
    <source>
        <dbReference type="ARBA" id="ARBA00022481"/>
    </source>
</evidence>
<dbReference type="InterPro" id="IPR045584">
    <property type="entry name" value="Pilin-like"/>
</dbReference>
<organism evidence="4 5">
    <name type="scientific">Acidithiobacillus ferrivorans SS3</name>
    <dbReference type="NCBI Taxonomy" id="743299"/>
    <lineage>
        <taxon>Bacteria</taxon>
        <taxon>Pseudomonadati</taxon>
        <taxon>Pseudomonadota</taxon>
        <taxon>Acidithiobacillia</taxon>
        <taxon>Acidithiobacillales</taxon>
        <taxon>Acidithiobacillaceae</taxon>
        <taxon>Acidithiobacillus</taxon>
    </lineage>
</organism>
<protein>
    <submittedName>
        <fullName evidence="4">Pilin, putative</fullName>
    </submittedName>
</protein>
<dbReference type="PROSITE" id="PS00409">
    <property type="entry name" value="PROKAR_NTER_METHYL"/>
    <property type="match status" value="1"/>
</dbReference>
<dbReference type="eggNOG" id="COG4968">
    <property type="taxonomic scope" value="Bacteria"/>
</dbReference>
<dbReference type="HOGENOM" id="CLU_1507498_0_0_6"/>
<dbReference type="NCBIfam" id="TIGR02532">
    <property type="entry name" value="IV_pilin_GFxxxE"/>
    <property type="match status" value="1"/>
</dbReference>
<dbReference type="GO" id="GO:0043107">
    <property type="term" value="P:type IV pilus-dependent motility"/>
    <property type="evidence" value="ECO:0007669"/>
    <property type="project" value="TreeGrafter"/>
</dbReference>
<dbReference type="KEGG" id="afi:Acife_1557"/>
<dbReference type="GO" id="GO:0044096">
    <property type="term" value="C:type IV pilus"/>
    <property type="evidence" value="ECO:0007669"/>
    <property type="project" value="TreeGrafter"/>
</dbReference>
<name>G0JSA1_9PROT</name>
<keyword evidence="2" id="KW-0488">Methylation</keyword>
<accession>G0JSA1</accession>
<dbReference type="SUPFAM" id="SSF54523">
    <property type="entry name" value="Pili subunits"/>
    <property type="match status" value="1"/>
</dbReference>
<keyword evidence="3" id="KW-1133">Transmembrane helix</keyword>
<proteinExistence type="inferred from homology"/>
<dbReference type="InterPro" id="IPR012902">
    <property type="entry name" value="N_methyl_site"/>
</dbReference>
<dbReference type="STRING" id="743299.Acife_1557"/>
<dbReference type="AlphaFoldDB" id="G0JSA1"/>
<dbReference type="Proteomes" id="UP000009220">
    <property type="component" value="Chromosome"/>
</dbReference>
<sequence length="165" mass="16378">MSKFVEKAQASAEAGFTLIELMIVIAIIGILAAIAIPQYEQYIVTSKATTVAQDLHQIVTQATAGQAAAAAGQTTSVGIPANSVAGCVTFTSTPAATAAPAGGASNTNFLTIYPTVGTVSAQADYSTCSASLQTAIIGALVAQNISATGTSTTATITANGAVTYK</sequence>
<gene>
    <name evidence="4" type="ORF">Acife_1557</name>
</gene>
<evidence type="ECO:0000256" key="3">
    <source>
        <dbReference type="SAM" id="Phobius"/>
    </source>
</evidence>
<dbReference type="EMBL" id="CP002985">
    <property type="protein sequence ID" value="AEM47698.1"/>
    <property type="molecule type" value="Genomic_DNA"/>
</dbReference>
<dbReference type="PANTHER" id="PTHR30093">
    <property type="entry name" value="GENERAL SECRETION PATHWAY PROTEIN G"/>
    <property type="match status" value="1"/>
</dbReference>
<feature type="transmembrane region" description="Helical" evidence="3">
    <location>
        <begin position="12"/>
        <end position="36"/>
    </location>
</feature>